<name>A0A8T2BKA2_9BRAS</name>
<protein>
    <submittedName>
        <fullName evidence="2">Uncharacterized protein</fullName>
    </submittedName>
</protein>
<dbReference type="Proteomes" id="UP000694240">
    <property type="component" value="Chromosome 7"/>
</dbReference>
<evidence type="ECO:0000313" key="3">
    <source>
        <dbReference type="Proteomes" id="UP000694240"/>
    </source>
</evidence>
<gene>
    <name evidence="2" type="ORF">ISN45_Aa02g015980</name>
</gene>
<dbReference type="AlphaFoldDB" id="A0A8T2BKA2"/>
<reference evidence="2 3" key="1">
    <citation type="submission" date="2020-12" db="EMBL/GenBank/DDBJ databases">
        <title>Concerted genomic and epigenomic changes stabilize Arabidopsis allopolyploids.</title>
        <authorList>
            <person name="Chen Z."/>
        </authorList>
    </citation>
    <scope>NUCLEOTIDE SEQUENCE [LARGE SCALE GENOMIC DNA]</scope>
    <source>
        <strain evidence="2">Allo738</strain>
        <tissue evidence="2">Leaf</tissue>
    </source>
</reference>
<proteinExistence type="predicted"/>
<sequence>AFPLPCSCRRHGFSVAMFLPSTWLFRCHVLAVAMAFRLPCLFVISKA</sequence>
<evidence type="ECO:0000313" key="2">
    <source>
        <dbReference type="EMBL" id="KAG7586283.1"/>
    </source>
</evidence>
<feature type="non-terminal residue" evidence="2">
    <location>
        <position position="1"/>
    </location>
</feature>
<keyword evidence="1" id="KW-1133">Transmembrane helix</keyword>
<keyword evidence="1" id="KW-0812">Transmembrane</keyword>
<comment type="caution">
    <text evidence="2">The sequence shown here is derived from an EMBL/GenBank/DDBJ whole genome shotgun (WGS) entry which is preliminary data.</text>
</comment>
<keyword evidence="1" id="KW-0472">Membrane</keyword>
<keyword evidence="3" id="KW-1185">Reference proteome</keyword>
<feature type="transmembrane region" description="Helical" evidence="1">
    <location>
        <begin position="23"/>
        <end position="44"/>
    </location>
</feature>
<dbReference type="EMBL" id="JAEFBK010000007">
    <property type="protein sequence ID" value="KAG7586283.1"/>
    <property type="molecule type" value="Genomic_DNA"/>
</dbReference>
<accession>A0A8T2BKA2</accession>
<evidence type="ECO:0000256" key="1">
    <source>
        <dbReference type="SAM" id="Phobius"/>
    </source>
</evidence>
<organism evidence="2 3">
    <name type="scientific">Arabidopsis thaliana x Arabidopsis arenosa</name>
    <dbReference type="NCBI Taxonomy" id="1240361"/>
    <lineage>
        <taxon>Eukaryota</taxon>
        <taxon>Viridiplantae</taxon>
        <taxon>Streptophyta</taxon>
        <taxon>Embryophyta</taxon>
        <taxon>Tracheophyta</taxon>
        <taxon>Spermatophyta</taxon>
        <taxon>Magnoliopsida</taxon>
        <taxon>eudicotyledons</taxon>
        <taxon>Gunneridae</taxon>
        <taxon>Pentapetalae</taxon>
        <taxon>rosids</taxon>
        <taxon>malvids</taxon>
        <taxon>Brassicales</taxon>
        <taxon>Brassicaceae</taxon>
        <taxon>Camelineae</taxon>
        <taxon>Arabidopsis</taxon>
    </lineage>
</organism>